<dbReference type="Gene3D" id="3.40.190.10">
    <property type="entry name" value="Periplasmic binding protein-like II"/>
    <property type="match status" value="2"/>
</dbReference>
<dbReference type="SMART" id="SM00062">
    <property type="entry name" value="PBPb"/>
    <property type="match status" value="1"/>
</dbReference>
<keyword evidence="3 6" id="KW-0732">Signal</keyword>
<evidence type="ECO:0000256" key="5">
    <source>
        <dbReference type="SAM" id="MobiDB-lite"/>
    </source>
</evidence>
<comment type="subcellular location">
    <subcellularLocation>
        <location evidence="1">Cell envelope</location>
    </subcellularLocation>
</comment>
<evidence type="ECO:0000256" key="2">
    <source>
        <dbReference type="ARBA" id="ARBA00010333"/>
    </source>
</evidence>
<dbReference type="InterPro" id="IPR001638">
    <property type="entry name" value="Solute-binding_3/MltF_N"/>
</dbReference>
<feature type="region of interest" description="Disordered" evidence="5">
    <location>
        <begin position="28"/>
        <end position="49"/>
    </location>
</feature>
<dbReference type="OrthoDB" id="4633994at2"/>
<accession>A0A1I0W416</accession>
<gene>
    <name evidence="8" type="ORF">SAMN05421867_102168</name>
</gene>
<dbReference type="RefSeq" id="WP_090030809.1">
    <property type="nucleotide sequence ID" value="NZ_BONM01000024.1"/>
</dbReference>
<dbReference type="Proteomes" id="UP000199012">
    <property type="component" value="Unassembled WGS sequence"/>
</dbReference>
<evidence type="ECO:0000256" key="6">
    <source>
        <dbReference type="SAM" id="SignalP"/>
    </source>
</evidence>
<dbReference type="AlphaFoldDB" id="A0A1I0W416"/>
<evidence type="ECO:0000256" key="1">
    <source>
        <dbReference type="ARBA" id="ARBA00004196"/>
    </source>
</evidence>
<dbReference type="CDD" id="cd01004">
    <property type="entry name" value="PBP2_MidA_like"/>
    <property type="match status" value="1"/>
</dbReference>
<feature type="chain" id="PRO_5039454894" evidence="6">
    <location>
        <begin position="20"/>
        <end position="313"/>
    </location>
</feature>
<evidence type="ECO:0000313" key="9">
    <source>
        <dbReference type="Proteomes" id="UP000199012"/>
    </source>
</evidence>
<dbReference type="PROSITE" id="PS51257">
    <property type="entry name" value="PROKAR_LIPOPROTEIN"/>
    <property type="match status" value="1"/>
</dbReference>
<feature type="compositionally biased region" description="Gly residues" evidence="5">
    <location>
        <begin position="35"/>
        <end position="45"/>
    </location>
</feature>
<evidence type="ECO:0000256" key="4">
    <source>
        <dbReference type="RuleBase" id="RU003744"/>
    </source>
</evidence>
<feature type="signal peptide" evidence="6">
    <location>
        <begin position="1"/>
        <end position="19"/>
    </location>
</feature>
<dbReference type="SUPFAM" id="SSF53850">
    <property type="entry name" value="Periplasmic binding protein-like II"/>
    <property type="match status" value="1"/>
</dbReference>
<dbReference type="PANTHER" id="PTHR35936">
    <property type="entry name" value="MEMBRANE-BOUND LYTIC MUREIN TRANSGLYCOSYLASE F"/>
    <property type="match status" value="1"/>
</dbReference>
<dbReference type="Pfam" id="PF00497">
    <property type="entry name" value="SBP_bac_3"/>
    <property type="match status" value="1"/>
</dbReference>
<dbReference type="EMBL" id="FOKA01000002">
    <property type="protein sequence ID" value="SFA83479.1"/>
    <property type="molecule type" value="Genomic_DNA"/>
</dbReference>
<name>A0A1I0W416_9CELL</name>
<proteinExistence type="inferred from homology"/>
<organism evidence="8 9">
    <name type="scientific">Cellulomonas marina</name>
    <dbReference type="NCBI Taxonomy" id="988821"/>
    <lineage>
        <taxon>Bacteria</taxon>
        <taxon>Bacillati</taxon>
        <taxon>Actinomycetota</taxon>
        <taxon>Actinomycetes</taxon>
        <taxon>Micrococcales</taxon>
        <taxon>Cellulomonadaceae</taxon>
        <taxon>Cellulomonas</taxon>
    </lineage>
</organism>
<protein>
    <submittedName>
        <fullName evidence="8">Polar amino acid transport system substrate-binding protein</fullName>
    </submittedName>
</protein>
<evidence type="ECO:0000313" key="8">
    <source>
        <dbReference type="EMBL" id="SFA83479.1"/>
    </source>
</evidence>
<dbReference type="GO" id="GO:0030313">
    <property type="term" value="C:cell envelope"/>
    <property type="evidence" value="ECO:0007669"/>
    <property type="project" value="UniProtKB-SubCell"/>
</dbReference>
<evidence type="ECO:0000259" key="7">
    <source>
        <dbReference type="SMART" id="SM00062"/>
    </source>
</evidence>
<evidence type="ECO:0000256" key="3">
    <source>
        <dbReference type="ARBA" id="ARBA00022729"/>
    </source>
</evidence>
<dbReference type="InterPro" id="IPR018313">
    <property type="entry name" value="SBP_3_CS"/>
</dbReference>
<reference evidence="8 9" key="1">
    <citation type="submission" date="2016-10" db="EMBL/GenBank/DDBJ databases">
        <authorList>
            <person name="de Groot N.N."/>
        </authorList>
    </citation>
    <scope>NUCLEOTIDE SEQUENCE [LARGE SCALE GENOMIC DNA]</scope>
    <source>
        <strain evidence="8 9">CGMCC 4.6945</strain>
    </source>
</reference>
<comment type="similarity">
    <text evidence="2 4">Belongs to the bacterial solute-binding protein 3 family.</text>
</comment>
<keyword evidence="9" id="KW-1185">Reference proteome</keyword>
<dbReference type="STRING" id="988821.SAMN05421867_102168"/>
<sequence>MRSAPLVLASALAASLLLAGCSGEEAAEPAASGSAGSGTGAGAGSSTGLDVSGVEADEELAALLPADVAEAGTLVVGTDASYAPAEYIDEDGTTVVGYDVDLITAVAARLGLEADVQPADFTGIIPAIGSRYDVGMSSFTITAERLEQVNMISYFEAGEAYAVPAGNPDGVDPDNLCGLVVGVQTGTVEDEEMEATLIPECEAAGNPVEPLRFEAQSDVTTALVGGRADVMWADSPIIAYAVEQTGGQLEQLGDVFASAPQGVVVAKDDAELTEAVQAALQSLIDDGTYGEILAAWGNDAGAVETAELNPAVD</sequence>
<feature type="domain" description="Solute-binding protein family 3/N-terminal" evidence="7">
    <location>
        <begin position="73"/>
        <end position="300"/>
    </location>
</feature>
<dbReference type="PANTHER" id="PTHR35936:SF17">
    <property type="entry name" value="ARGININE-BINDING EXTRACELLULAR PROTEIN ARTP"/>
    <property type="match status" value="1"/>
</dbReference>
<dbReference type="PROSITE" id="PS01039">
    <property type="entry name" value="SBP_BACTERIAL_3"/>
    <property type="match status" value="1"/>
</dbReference>